<proteinExistence type="predicted"/>
<gene>
    <name evidence="1" type="ORF">AQJ46_42165</name>
</gene>
<evidence type="ECO:0000313" key="1">
    <source>
        <dbReference type="EMBL" id="KUN58881.1"/>
    </source>
</evidence>
<accession>A0A101RNM2</accession>
<sequence length="103" mass="11103">MLLELVRGDEADLRAAFEIAGRMLAGDTRPDGLVVSVGNAADDPMMLLAQEIIQMSLSGEPDRAWEHVQQTPLARRAAVLSILIAFLNYRFAGLDPLALAAAE</sequence>
<comment type="caution">
    <text evidence="1">The sequence shown here is derived from an EMBL/GenBank/DDBJ whole genome shotgun (WGS) entry which is preliminary data.</text>
</comment>
<organism evidence="1 2">
    <name type="scientific">Streptomyces canus</name>
    <dbReference type="NCBI Taxonomy" id="58343"/>
    <lineage>
        <taxon>Bacteria</taxon>
        <taxon>Bacillati</taxon>
        <taxon>Actinomycetota</taxon>
        <taxon>Actinomycetes</taxon>
        <taxon>Kitasatosporales</taxon>
        <taxon>Streptomycetaceae</taxon>
        <taxon>Streptomyces</taxon>
        <taxon>Streptomyces aurantiacus group</taxon>
    </lineage>
</organism>
<reference evidence="1 2" key="1">
    <citation type="submission" date="2015-10" db="EMBL/GenBank/DDBJ databases">
        <title>Draft genome sequence of Streptomyces canus DSM 40017, type strain for the species Streptomyces canus.</title>
        <authorList>
            <person name="Ruckert C."/>
            <person name="Winkler A."/>
            <person name="Kalinowski J."/>
            <person name="Kampfer P."/>
            <person name="Glaeser S."/>
        </authorList>
    </citation>
    <scope>NUCLEOTIDE SEQUENCE [LARGE SCALE GENOMIC DNA]</scope>
    <source>
        <strain evidence="1 2">DSM 40017</strain>
    </source>
</reference>
<protein>
    <submittedName>
        <fullName evidence="1">Uncharacterized protein</fullName>
    </submittedName>
</protein>
<name>A0A101RNM2_9ACTN</name>
<dbReference type="EMBL" id="LMWU01000055">
    <property type="protein sequence ID" value="KUN58881.1"/>
    <property type="molecule type" value="Genomic_DNA"/>
</dbReference>
<evidence type="ECO:0000313" key="2">
    <source>
        <dbReference type="Proteomes" id="UP000053669"/>
    </source>
</evidence>
<dbReference type="AlphaFoldDB" id="A0A101RNM2"/>
<dbReference type="STRING" id="58343.AQJ46_42165"/>
<dbReference type="Proteomes" id="UP000053669">
    <property type="component" value="Unassembled WGS sequence"/>
</dbReference>